<evidence type="ECO:0000313" key="1">
    <source>
        <dbReference type="EMBL" id="CAE7307589.1"/>
    </source>
</evidence>
<gene>
    <name evidence="1" type="primary">METAP1D</name>
    <name evidence="1" type="ORF">SPIL2461_LOCUS6965</name>
</gene>
<proteinExistence type="predicted"/>
<evidence type="ECO:0000313" key="2">
    <source>
        <dbReference type="Proteomes" id="UP000649617"/>
    </source>
</evidence>
<dbReference type="EMBL" id="CAJNIZ010010879">
    <property type="protein sequence ID" value="CAE7307589.1"/>
    <property type="molecule type" value="Genomic_DNA"/>
</dbReference>
<accession>A0A812NHS4</accession>
<organism evidence="1 2">
    <name type="scientific">Symbiodinium pilosum</name>
    <name type="common">Dinoflagellate</name>
    <dbReference type="NCBI Taxonomy" id="2952"/>
    <lineage>
        <taxon>Eukaryota</taxon>
        <taxon>Sar</taxon>
        <taxon>Alveolata</taxon>
        <taxon>Dinophyceae</taxon>
        <taxon>Suessiales</taxon>
        <taxon>Symbiodiniaceae</taxon>
        <taxon>Symbiodinium</taxon>
    </lineage>
</organism>
<sequence>MSASATAELKTGQDLQLSEFREALKGTEAEIKGLKTALAGAAARAEEDAASKANLLSQMDGLRSEAAKLYGQIQRLDAVPRPMGGERPLGESEAWLRCM</sequence>
<dbReference type="Proteomes" id="UP000649617">
    <property type="component" value="Unassembled WGS sequence"/>
</dbReference>
<name>A0A812NHS4_SYMPI</name>
<dbReference type="AlphaFoldDB" id="A0A812NHS4"/>
<reference evidence="1" key="1">
    <citation type="submission" date="2021-02" db="EMBL/GenBank/DDBJ databases">
        <authorList>
            <person name="Dougan E. K."/>
            <person name="Rhodes N."/>
            <person name="Thang M."/>
            <person name="Chan C."/>
        </authorList>
    </citation>
    <scope>NUCLEOTIDE SEQUENCE</scope>
</reference>
<keyword evidence="2" id="KW-1185">Reference proteome</keyword>
<comment type="caution">
    <text evidence="1">The sequence shown here is derived from an EMBL/GenBank/DDBJ whole genome shotgun (WGS) entry which is preliminary data.</text>
</comment>
<protein>
    <submittedName>
        <fullName evidence="1">METAP1D protein</fullName>
    </submittedName>
</protein>